<dbReference type="EMBL" id="CP001871">
    <property type="protein sequence ID" value="AFK21555.1"/>
    <property type="molecule type" value="Genomic_DNA"/>
</dbReference>
<dbReference type="HOGENOM" id="CLU_3003016_0_0_2"/>
<dbReference type="KEGG" id="hme:HFX_6436"/>
<reference evidence="1" key="4">
    <citation type="submission" date="2014-05" db="EMBL/GenBank/DDBJ databases">
        <authorList>
            <person name="Wang L."/>
            <person name="Yang H."/>
            <person name="Xiang H."/>
        </authorList>
    </citation>
    <scope>NUCLEOTIDE SEQUENCE</scope>
    <source>
        <strain evidence="1">CGMCC 1.2087</strain>
        <plasmid evidence="1">pHM500</plasmid>
    </source>
</reference>
<protein>
    <submittedName>
        <fullName evidence="1">Uncharacterized protein</fullName>
    </submittedName>
</protein>
<dbReference type="PATRIC" id="fig|523841.21.peg.3512"/>
<sequence length="56" mass="6060">MSTTFAPDRCPVEPRPDAYESFAALDLGDGSLIIFEGDVRGAWIESTISVARDEAL</sequence>
<organism evidence="1 3">
    <name type="scientific">Haloferax mediterranei (strain ATCC 33500 / DSM 1411 / JCM 8866 / NBRC 14739 / NCIMB 2177 / R-4)</name>
    <name type="common">Halobacterium mediterranei</name>
    <dbReference type="NCBI Taxonomy" id="523841"/>
    <lineage>
        <taxon>Archaea</taxon>
        <taxon>Methanobacteriati</taxon>
        <taxon>Methanobacteriota</taxon>
        <taxon>Stenosarchaea group</taxon>
        <taxon>Halobacteria</taxon>
        <taxon>Halobacteriales</taxon>
        <taxon>Haloferacaceae</taxon>
        <taxon>Haloferax</taxon>
    </lineage>
</organism>
<accession>I3RBE5</accession>
<geneLocation type="plasmid" evidence="1 3">
    <name>pHM500</name>
</geneLocation>
<proteinExistence type="predicted"/>
<reference evidence="1" key="1">
    <citation type="journal article" date="2012" name="Appl. Environ. Microbiol.">
        <title>Identification of the haloarchaeal phasin (PhaP) that functions in polyhydroxyalkanoate accumulation and granule formation in Haloferax mediterranei.</title>
        <authorList>
            <person name="Cai S."/>
            <person name="Cai L."/>
            <person name="Liu H."/>
            <person name="Liu X."/>
            <person name="Han J."/>
            <person name="Zhou J."/>
            <person name="Xiang H."/>
        </authorList>
    </citation>
    <scope>NUCLEOTIDE SEQUENCE</scope>
    <source>
        <strain evidence="1">CGMCC 1.2087</strain>
    </source>
</reference>
<gene>
    <name evidence="1" type="ordered locus">HFX_6436</name>
    <name evidence="2" type="ORF">C439_17478</name>
</gene>
<dbReference type="Proteomes" id="UP000011603">
    <property type="component" value="Unassembled WGS sequence"/>
</dbReference>
<dbReference type="AlphaFoldDB" id="I3RBE5"/>
<dbReference type="GeneID" id="54852589"/>
<dbReference type="OrthoDB" id="66883at1644055"/>
<evidence type="ECO:0000313" key="1">
    <source>
        <dbReference type="EMBL" id="AFK21555.1"/>
    </source>
</evidence>
<reference evidence="2 4" key="3">
    <citation type="journal article" date="2014" name="PLoS Genet.">
        <title>Phylogenetically driven sequencing of extremely halophilic archaea reveals strategies for static and dynamic osmo-response.</title>
        <authorList>
            <person name="Becker E.A."/>
            <person name="Seitzer P.M."/>
            <person name="Tritt A."/>
            <person name="Larsen D."/>
            <person name="Krusor M."/>
            <person name="Yao A.I."/>
            <person name="Wu D."/>
            <person name="Madern D."/>
            <person name="Eisen J.A."/>
            <person name="Darling A.E."/>
            <person name="Facciotti M.T."/>
        </authorList>
    </citation>
    <scope>NUCLEOTIDE SEQUENCE [LARGE SCALE GENOMIC DNA]</scope>
    <source>
        <strain evidence="2">ATCC 33500</strain>
        <strain evidence="4">ATCC 33500 / DSM 1411 / JCM 8866 / NBRC 14739 / NCIMB 2177 / R-4</strain>
    </source>
</reference>
<reference evidence="1 3" key="2">
    <citation type="journal article" date="2012" name="J. Bacteriol.">
        <title>Complete genome sequence of the metabolically versatile halophilic archaeon Haloferax mediterranei, a poly(3-hydroxybutyrate-co-3-hydroxyvalerate) producer.</title>
        <authorList>
            <person name="Han J."/>
            <person name="Zhang F."/>
            <person name="Hou J."/>
            <person name="Liu X."/>
            <person name="Li M."/>
            <person name="Liu H."/>
            <person name="Cai L."/>
            <person name="Zhang B."/>
            <person name="Chen Y."/>
            <person name="Zhou J."/>
            <person name="Hu S."/>
            <person name="Xiang H."/>
        </authorList>
    </citation>
    <scope>NUCLEOTIDE SEQUENCE [LARGE SCALE GENOMIC DNA]</scope>
    <source>
        <strain evidence="3">ATCC 33500 / DSM 1411 / JCM 8866 / NBRC 14739 / NCIMB 2177 / R-4</strain>
        <strain evidence="1">CGMCC 1.2087</strain>
        <plasmid evidence="3">pHM500</plasmid>
    </source>
</reference>
<keyword evidence="1" id="KW-0614">Plasmid</keyword>
<evidence type="ECO:0000313" key="2">
    <source>
        <dbReference type="EMBL" id="ELZ97136.1"/>
    </source>
</evidence>
<evidence type="ECO:0000313" key="3">
    <source>
        <dbReference type="Proteomes" id="UP000006469"/>
    </source>
</evidence>
<evidence type="ECO:0000313" key="4">
    <source>
        <dbReference type="Proteomes" id="UP000011603"/>
    </source>
</evidence>
<keyword evidence="4" id="KW-1185">Reference proteome</keyword>
<name>I3RBE5_HALMT</name>
<dbReference type="RefSeq" id="WP_004060690.1">
    <property type="nucleotide sequence ID" value="NC_017944.1"/>
</dbReference>
<dbReference type="EMBL" id="AOLO01000015">
    <property type="protein sequence ID" value="ELZ97136.1"/>
    <property type="molecule type" value="Genomic_DNA"/>
</dbReference>
<dbReference type="Proteomes" id="UP000006469">
    <property type="component" value="Plasmid pHM500"/>
</dbReference>